<evidence type="ECO:0000256" key="4">
    <source>
        <dbReference type="ARBA" id="ARBA00023002"/>
    </source>
</evidence>
<reference evidence="6 7" key="1">
    <citation type="submission" date="2019-07" db="EMBL/GenBank/DDBJ databases">
        <title>New species of Amycolatopsis and Streptomyces.</title>
        <authorList>
            <person name="Duangmal K."/>
            <person name="Teo W.F.A."/>
            <person name="Lipun K."/>
        </authorList>
    </citation>
    <scope>NUCLEOTIDE SEQUENCE [LARGE SCALE GENOMIC DNA]</scope>
    <source>
        <strain evidence="6 7">JCM 30562</strain>
    </source>
</reference>
<dbReference type="PANTHER" id="PTHR43884">
    <property type="entry name" value="ACYL-COA DEHYDROGENASE"/>
    <property type="match status" value="1"/>
</dbReference>
<dbReference type="SUPFAM" id="SSF56645">
    <property type="entry name" value="Acyl-CoA dehydrogenase NM domain-like"/>
    <property type="match status" value="1"/>
</dbReference>
<name>A0A557ZSD1_9PSEU</name>
<comment type="caution">
    <text evidence="6">The sequence shown here is derived from an EMBL/GenBank/DDBJ whole genome shotgun (WGS) entry which is preliminary data.</text>
</comment>
<evidence type="ECO:0000256" key="2">
    <source>
        <dbReference type="ARBA" id="ARBA00022630"/>
    </source>
</evidence>
<dbReference type="SUPFAM" id="SSF47203">
    <property type="entry name" value="Acyl-CoA dehydrogenase C-terminal domain-like"/>
    <property type="match status" value="1"/>
</dbReference>
<dbReference type="GO" id="GO:0003995">
    <property type="term" value="F:acyl-CoA dehydrogenase activity"/>
    <property type="evidence" value="ECO:0007669"/>
    <property type="project" value="TreeGrafter"/>
</dbReference>
<dbReference type="InterPro" id="IPR046373">
    <property type="entry name" value="Acyl-CoA_Oxase/DH_mid-dom_sf"/>
</dbReference>
<dbReference type="RefSeq" id="WP_144645467.1">
    <property type="nucleotide sequence ID" value="NZ_BNAX01000004.1"/>
</dbReference>
<sequence>MSELGLSAAQRDLAGMARSFLAQQTDLNALVAGTVPDPLWTGPQLRAAGDLGLTALLAADGGGTHTDLAVVVEQLGHTGSALPVGATALAVGLGEAAGISSAGLGECAAGLGLAALVAAEPGAPELFGKPSGDGGLVLAGRAGFVPAGAAADYFLVLARTAEGGAVLAMLDAGFDGLTITQRTVLDISRRFSSVELESVVVGAGDWTAGEQAEAAFALARDAAAVHAAADALGASTRLLEMTLEHVRTREQFGRAVGSFQAVKHHCASMAADLELSRAAVLAAMRALDGDVAARAEAVSAAASFAGDACSRVASLALQLHSGMGFTWEQQVHVFLRRVKTDELLAGTPRWHRDRLLKVLEPAR</sequence>
<dbReference type="EMBL" id="VJZA01000126">
    <property type="protein sequence ID" value="TVT14934.1"/>
    <property type="molecule type" value="Genomic_DNA"/>
</dbReference>
<dbReference type="OrthoDB" id="8677713at2"/>
<evidence type="ECO:0000313" key="6">
    <source>
        <dbReference type="EMBL" id="TVT14934.1"/>
    </source>
</evidence>
<dbReference type="InterPro" id="IPR036250">
    <property type="entry name" value="AcylCo_DH-like_C"/>
</dbReference>
<dbReference type="Gene3D" id="1.20.140.10">
    <property type="entry name" value="Butyryl-CoA Dehydrogenase, subunit A, domain 3"/>
    <property type="match status" value="1"/>
</dbReference>
<dbReference type="AlphaFoldDB" id="A0A557ZSD1"/>
<dbReference type="InterPro" id="IPR009100">
    <property type="entry name" value="AcylCoA_DH/oxidase_NM_dom_sf"/>
</dbReference>
<keyword evidence="3" id="KW-0274">FAD</keyword>
<dbReference type="InterPro" id="IPR009075">
    <property type="entry name" value="AcylCo_DH/oxidase_C"/>
</dbReference>
<protein>
    <submittedName>
        <fullName evidence="6">Acyl-CoA dehydrogenase</fullName>
    </submittedName>
</protein>
<accession>A0A557ZSD1</accession>
<keyword evidence="4" id="KW-0560">Oxidoreductase</keyword>
<dbReference type="Proteomes" id="UP000318578">
    <property type="component" value="Unassembled WGS sequence"/>
</dbReference>
<comment type="similarity">
    <text evidence="1">Belongs to the acyl-CoA dehydrogenase family.</text>
</comment>
<organism evidence="6 7">
    <name type="scientific">Amycolatopsis acidiphila</name>
    <dbReference type="NCBI Taxonomy" id="715473"/>
    <lineage>
        <taxon>Bacteria</taxon>
        <taxon>Bacillati</taxon>
        <taxon>Actinomycetota</taxon>
        <taxon>Actinomycetes</taxon>
        <taxon>Pseudonocardiales</taxon>
        <taxon>Pseudonocardiaceae</taxon>
        <taxon>Amycolatopsis</taxon>
    </lineage>
</organism>
<dbReference type="Pfam" id="PF00441">
    <property type="entry name" value="Acyl-CoA_dh_1"/>
    <property type="match status" value="1"/>
</dbReference>
<evidence type="ECO:0000256" key="3">
    <source>
        <dbReference type="ARBA" id="ARBA00022827"/>
    </source>
</evidence>
<proteinExistence type="inferred from homology"/>
<keyword evidence="7" id="KW-1185">Reference proteome</keyword>
<gene>
    <name evidence="6" type="ORF">FNH06_36975</name>
</gene>
<dbReference type="Gene3D" id="2.40.110.10">
    <property type="entry name" value="Butyryl-CoA Dehydrogenase, subunit A, domain 2"/>
    <property type="match status" value="1"/>
</dbReference>
<evidence type="ECO:0000313" key="7">
    <source>
        <dbReference type="Proteomes" id="UP000318578"/>
    </source>
</evidence>
<evidence type="ECO:0000259" key="5">
    <source>
        <dbReference type="Pfam" id="PF00441"/>
    </source>
</evidence>
<keyword evidence="2" id="KW-0285">Flavoprotein</keyword>
<feature type="domain" description="Acyl-CoA dehydrogenase/oxidase C-terminal" evidence="5">
    <location>
        <begin position="225"/>
        <end position="357"/>
    </location>
</feature>
<evidence type="ECO:0000256" key="1">
    <source>
        <dbReference type="ARBA" id="ARBA00009347"/>
    </source>
</evidence>
<dbReference type="PANTHER" id="PTHR43884:SF20">
    <property type="entry name" value="ACYL-COA DEHYDROGENASE FADE28"/>
    <property type="match status" value="1"/>
</dbReference>